<dbReference type="Proteomes" id="UP000421791">
    <property type="component" value="Unassembled WGS sequence"/>
</dbReference>
<comment type="subunit">
    <text evidence="3">Homodimer.</text>
</comment>
<evidence type="ECO:0000313" key="13">
    <source>
        <dbReference type="EMBL" id="CUN86703.1"/>
    </source>
</evidence>
<evidence type="ECO:0000256" key="4">
    <source>
        <dbReference type="ARBA" id="ARBA00016145"/>
    </source>
</evidence>
<evidence type="ECO:0000256" key="1">
    <source>
        <dbReference type="ARBA" id="ARBA00004328"/>
    </source>
</evidence>
<evidence type="ECO:0000256" key="2">
    <source>
        <dbReference type="ARBA" id="ARBA00010529"/>
    </source>
</evidence>
<dbReference type="EMBL" id="CYZH01000004">
    <property type="protein sequence ID" value="CUN86703.1"/>
    <property type="molecule type" value="Genomic_DNA"/>
</dbReference>
<dbReference type="SUPFAM" id="SSF47729">
    <property type="entry name" value="IHF-like DNA-binding proteins"/>
    <property type="match status" value="1"/>
</dbReference>
<feature type="compositionally biased region" description="Basic and acidic residues" evidence="11">
    <location>
        <begin position="12"/>
        <end position="21"/>
    </location>
</feature>
<dbReference type="InterPro" id="IPR000119">
    <property type="entry name" value="Hist_DNA-bd"/>
</dbReference>
<evidence type="ECO:0000256" key="9">
    <source>
        <dbReference type="ARBA" id="ARBA00033227"/>
    </source>
</evidence>
<dbReference type="GO" id="GO:0006260">
    <property type="term" value="P:DNA replication"/>
    <property type="evidence" value="ECO:0007669"/>
    <property type="project" value="UniProtKB-KW"/>
</dbReference>
<evidence type="ECO:0000313" key="15">
    <source>
        <dbReference type="EMBL" id="KAA5257955.1"/>
    </source>
</evidence>
<sequence>MAIQFEFYKNPQPEKEGEEPSYHPRVVNFQHVTSQRLAMEIHQATTFGKSEVEAMLMELSRCMGNHLREGERVHLDGIGYFQITLQTTEPVHSLGTRADKVKFKSIRFQADRDLRSSCIATHVRRSKYKPHSASLSQEEIDNKLTEYFVTNVALTRSRMQSLCEFTQSMAARQLRRLKAEGKLKNIGKPTQPIYVPATGYYER</sequence>
<evidence type="ECO:0000313" key="18">
    <source>
        <dbReference type="Proteomes" id="UP000440198"/>
    </source>
</evidence>
<protein>
    <recommendedName>
        <fullName evidence="4">Viral histone-like protein</fullName>
    </recommendedName>
    <alternativeName>
        <fullName evidence="9">DNA-binding protein pA104R</fullName>
    </alternativeName>
    <alternativeName>
        <fullName evidence="8">pA104R</fullName>
    </alternativeName>
</protein>
<dbReference type="PANTHER" id="PTHR33175:SF13">
    <property type="entry name" value="HISTONE-LIKE PROTEIN"/>
    <property type="match status" value="1"/>
</dbReference>
<dbReference type="GO" id="GO:0005829">
    <property type="term" value="C:cytosol"/>
    <property type="evidence" value="ECO:0007669"/>
    <property type="project" value="TreeGrafter"/>
</dbReference>
<feature type="domain" description="HU" evidence="12">
    <location>
        <begin position="1"/>
        <end position="124"/>
    </location>
</feature>
<evidence type="ECO:0000259" key="12">
    <source>
        <dbReference type="Pfam" id="PF18291"/>
    </source>
</evidence>
<evidence type="ECO:0000313" key="14">
    <source>
        <dbReference type="EMBL" id="KAA5230748.1"/>
    </source>
</evidence>
<dbReference type="InterPro" id="IPR010992">
    <property type="entry name" value="IHF-like_DNA-bd_dom_sf"/>
</dbReference>
<dbReference type="InterPro" id="IPR041607">
    <property type="entry name" value="HU-HIG"/>
</dbReference>
<dbReference type="RefSeq" id="WP_007756408.1">
    <property type="nucleotide sequence ID" value="NZ_CABIXA010000004.1"/>
</dbReference>
<organism evidence="13 16">
    <name type="scientific">Bacteroides finegoldii</name>
    <dbReference type="NCBI Taxonomy" id="338188"/>
    <lineage>
        <taxon>Bacteria</taxon>
        <taxon>Pseudomonadati</taxon>
        <taxon>Bacteroidota</taxon>
        <taxon>Bacteroidia</taxon>
        <taxon>Bacteroidales</taxon>
        <taxon>Bacteroidaceae</taxon>
        <taxon>Bacteroides</taxon>
    </lineage>
</organism>
<feature type="region of interest" description="Disordered" evidence="11">
    <location>
        <begin position="1"/>
        <end position="21"/>
    </location>
</feature>
<dbReference type="AlphaFoldDB" id="A0A174AES7"/>
<name>A0A174AES7_9BACE</name>
<gene>
    <name evidence="13" type="ORF">ERS852397_00966</name>
    <name evidence="15" type="ORF">F2Z09_09300</name>
    <name evidence="14" type="ORF">F2Z22_08835</name>
</gene>
<evidence type="ECO:0000313" key="16">
    <source>
        <dbReference type="Proteomes" id="UP000095517"/>
    </source>
</evidence>
<evidence type="ECO:0000313" key="17">
    <source>
        <dbReference type="Proteomes" id="UP000421791"/>
    </source>
</evidence>
<dbReference type="EMBL" id="VWAK01000010">
    <property type="protein sequence ID" value="KAA5230748.1"/>
    <property type="molecule type" value="Genomic_DNA"/>
</dbReference>
<dbReference type="GeneID" id="92987454"/>
<evidence type="ECO:0000256" key="5">
    <source>
        <dbReference type="ARBA" id="ARBA00022705"/>
    </source>
</evidence>
<proteinExistence type="inferred from homology"/>
<evidence type="ECO:0000256" key="8">
    <source>
        <dbReference type="ARBA" id="ARBA00033120"/>
    </source>
</evidence>
<keyword evidence="7 13" id="KW-0238">DNA-binding</keyword>
<comment type="function">
    <text evidence="10">DNA-binding protein that plays a critical role in nucleoid compaction, genome replication and DNA replication and transcription. Binds to both ssDNA and dsDNA with a binding site covering about 15 nucleotides. Displays DNA-supercoiling activity only when associated with the viral DNA topoisomerase 2.</text>
</comment>
<comment type="similarity">
    <text evidence="2">Belongs to the bacterial histone-like protein family.</text>
</comment>
<keyword evidence="5" id="KW-0235">DNA replication</keyword>
<keyword evidence="6" id="KW-0426">Late protein</keyword>
<evidence type="ECO:0000256" key="10">
    <source>
        <dbReference type="ARBA" id="ARBA00046140"/>
    </source>
</evidence>
<dbReference type="Pfam" id="PF18291">
    <property type="entry name" value="HU-HIG"/>
    <property type="match status" value="1"/>
</dbReference>
<evidence type="ECO:0000256" key="7">
    <source>
        <dbReference type="ARBA" id="ARBA00023125"/>
    </source>
</evidence>
<dbReference type="Proteomes" id="UP000095517">
    <property type="component" value="Unassembled WGS sequence"/>
</dbReference>
<evidence type="ECO:0000256" key="11">
    <source>
        <dbReference type="SAM" id="MobiDB-lite"/>
    </source>
</evidence>
<keyword evidence="18" id="KW-1185">Reference proteome</keyword>
<dbReference type="Gene3D" id="4.10.520.10">
    <property type="entry name" value="IHF-like DNA-binding proteins"/>
    <property type="match status" value="1"/>
</dbReference>
<evidence type="ECO:0000256" key="3">
    <source>
        <dbReference type="ARBA" id="ARBA00011738"/>
    </source>
</evidence>
<dbReference type="PANTHER" id="PTHR33175">
    <property type="entry name" value="DNA-BINDING PROTEIN HU"/>
    <property type="match status" value="1"/>
</dbReference>
<accession>A0A174AES7</accession>
<comment type="subcellular location">
    <subcellularLocation>
        <location evidence="1">Virion</location>
    </subcellularLocation>
</comment>
<dbReference type="GO" id="GO:0003677">
    <property type="term" value="F:DNA binding"/>
    <property type="evidence" value="ECO:0007669"/>
    <property type="project" value="UniProtKB-KW"/>
</dbReference>
<evidence type="ECO:0000256" key="6">
    <source>
        <dbReference type="ARBA" id="ARBA00022921"/>
    </source>
</evidence>
<dbReference type="GO" id="GO:0030527">
    <property type="term" value="F:structural constituent of chromatin"/>
    <property type="evidence" value="ECO:0007669"/>
    <property type="project" value="InterPro"/>
</dbReference>
<dbReference type="Proteomes" id="UP000440198">
    <property type="component" value="Unassembled WGS sequence"/>
</dbReference>
<reference evidence="17 18" key="2">
    <citation type="journal article" date="2019" name="Nat. Med.">
        <title>A library of human gut bacterial isolates paired with longitudinal multiomics data enables mechanistic microbiome research.</title>
        <authorList>
            <person name="Poyet M."/>
            <person name="Groussin M."/>
            <person name="Gibbons S.M."/>
            <person name="Avila-Pacheco J."/>
            <person name="Jiang X."/>
            <person name="Kearney S.M."/>
            <person name="Perrotta A.R."/>
            <person name="Berdy B."/>
            <person name="Zhao S."/>
            <person name="Lieberman T.D."/>
            <person name="Swanson P.K."/>
            <person name="Smith M."/>
            <person name="Roesemann S."/>
            <person name="Alexander J.E."/>
            <person name="Rich S.A."/>
            <person name="Livny J."/>
            <person name="Vlamakis H."/>
            <person name="Clish C."/>
            <person name="Bullock K."/>
            <person name="Deik A."/>
            <person name="Scott J."/>
            <person name="Pierce K.A."/>
            <person name="Xavier R.J."/>
            <person name="Alm E.J."/>
        </authorList>
    </citation>
    <scope>NUCLEOTIDE SEQUENCE [LARGE SCALE GENOMIC DNA]</scope>
    <source>
        <strain evidence="15 18">BIOML-A2</strain>
        <strain evidence="14 17">BIOML-A6</strain>
    </source>
</reference>
<reference evidence="13 16" key="1">
    <citation type="submission" date="2015-09" db="EMBL/GenBank/DDBJ databases">
        <authorList>
            <consortium name="Pathogen Informatics"/>
        </authorList>
    </citation>
    <scope>NUCLEOTIDE SEQUENCE [LARGE SCALE GENOMIC DNA]</scope>
    <source>
        <strain evidence="13 16">2789STDY5608840</strain>
    </source>
</reference>
<dbReference type="EMBL" id="VWAG01000013">
    <property type="protein sequence ID" value="KAA5257955.1"/>
    <property type="molecule type" value="Genomic_DNA"/>
</dbReference>